<dbReference type="RefSeq" id="WP_264741668.1">
    <property type="nucleotide sequence ID" value="NZ_JAPDHV010000001.1"/>
</dbReference>
<proteinExistence type="predicted"/>
<evidence type="ECO:0000313" key="3">
    <source>
        <dbReference type="Proteomes" id="UP001163719"/>
    </source>
</evidence>
<keyword evidence="3" id="KW-1185">Reference proteome</keyword>
<gene>
    <name evidence="2" type="ORF">OH806_00160</name>
</gene>
<organism evidence="2 3">
    <name type="scientific">Chryseobacterium oryctis</name>
    <dbReference type="NCBI Taxonomy" id="2952618"/>
    <lineage>
        <taxon>Bacteria</taxon>
        <taxon>Pseudomonadati</taxon>
        <taxon>Bacteroidota</taxon>
        <taxon>Flavobacteriia</taxon>
        <taxon>Flavobacteriales</taxon>
        <taxon>Weeksellaceae</taxon>
        <taxon>Chryseobacterium group</taxon>
        <taxon>Chryseobacterium</taxon>
    </lineage>
</organism>
<keyword evidence="1" id="KW-0472">Membrane</keyword>
<feature type="transmembrane region" description="Helical" evidence="1">
    <location>
        <begin position="392"/>
        <end position="413"/>
    </location>
</feature>
<dbReference type="Proteomes" id="UP001163719">
    <property type="component" value="Unassembled WGS sequence"/>
</dbReference>
<keyword evidence="1" id="KW-1133">Transmembrane helix</keyword>
<comment type="caution">
    <text evidence="2">The sequence shown here is derived from an EMBL/GenBank/DDBJ whole genome shotgun (WGS) entry which is preliminary data.</text>
</comment>
<sequence>MKPLNYNIETTPFNTEKLKKLIENIEIEIKHQSEDYARLSGLPIKDKKWFGTKDIATYFQFQQFEVEEQLYRFSSRFSARMQEYLQIQDNLVELISCSDDPVFLEIQKRKSCEEIEHQEDKNPADATSDKYNEIGEEIFQPNNIRITPVEIPPTPSNLPEYFKNETELMDYAEAYGVRQANCYFPRDASEKKLSLPCLTKNLFKRISTNENMLSGTGKMKIFFLMFIIAGSSFGEYFIYKSILQSLFHLHSWGAGTASLFVLSLSKLVSVILYGTVKKFIQSGNRLSWKEFKTSRFFYAILTGIFIYTSCLGVLFHFQNERKSKIQQYQVLQIQQFNARQEAEAEQEYSGETAPVNSNNDNLKLTSKMEQLENEIFTQDTRVIILLKAGTTAISSGFLLIVNALLINVLLLMLKERSLRKKLKDAKQNIIYLESRFSAYKNRLSGLRQKAYRIYKLKAKKEFLTSILIESQVKESGFKPLYDRKFIPKIK</sequence>
<protein>
    <recommendedName>
        <fullName evidence="4">Transmembrane protein</fullName>
    </recommendedName>
</protein>
<name>A0ABT3HIS8_9FLAO</name>
<evidence type="ECO:0000256" key="1">
    <source>
        <dbReference type="SAM" id="Phobius"/>
    </source>
</evidence>
<feature type="transmembrane region" description="Helical" evidence="1">
    <location>
        <begin position="221"/>
        <end position="239"/>
    </location>
</feature>
<dbReference type="EMBL" id="JAPDHV010000001">
    <property type="protein sequence ID" value="MCW3159689.1"/>
    <property type="molecule type" value="Genomic_DNA"/>
</dbReference>
<accession>A0ABT3HIS8</accession>
<feature type="transmembrane region" description="Helical" evidence="1">
    <location>
        <begin position="251"/>
        <end position="276"/>
    </location>
</feature>
<evidence type="ECO:0008006" key="4">
    <source>
        <dbReference type="Google" id="ProtNLM"/>
    </source>
</evidence>
<keyword evidence="1" id="KW-0812">Transmembrane</keyword>
<reference evidence="2" key="1">
    <citation type="submission" date="2022-10" db="EMBL/GenBank/DDBJ databases">
        <title>Chryseobacterium babae sp. nov. isolated from the gut of the beetle Oryctes rhinoceros, and Chryseobacterium kimseyorum sp. nov., isolated from a stick insect rearing cage.</title>
        <authorList>
            <person name="Shelomi M."/>
            <person name="Han C.-J."/>
            <person name="Chen W.-M."/>
            <person name="Chen H.-K."/>
            <person name="Liaw S.-J."/>
            <person name="Muhle E."/>
            <person name="Clermont D."/>
        </authorList>
    </citation>
    <scope>NUCLEOTIDE SEQUENCE</scope>
    <source>
        <strain evidence="2">WLa1L2M3</strain>
    </source>
</reference>
<feature type="transmembrane region" description="Helical" evidence="1">
    <location>
        <begin position="296"/>
        <end position="317"/>
    </location>
</feature>
<evidence type="ECO:0000313" key="2">
    <source>
        <dbReference type="EMBL" id="MCW3159689.1"/>
    </source>
</evidence>